<dbReference type="InterPro" id="IPR012910">
    <property type="entry name" value="Plug_dom"/>
</dbReference>
<dbReference type="SUPFAM" id="SSF56935">
    <property type="entry name" value="Porins"/>
    <property type="match status" value="1"/>
</dbReference>
<reference evidence="2" key="1">
    <citation type="submission" date="2019-03" db="EMBL/GenBank/DDBJ databases">
        <title>Single cell metagenomics reveals metabolic interactions within the superorganism composed of flagellate Streblomastix strix and complex community of Bacteroidetes bacteria on its surface.</title>
        <authorList>
            <person name="Treitli S.C."/>
            <person name="Kolisko M."/>
            <person name="Husnik F."/>
            <person name="Keeling P."/>
            <person name="Hampl V."/>
        </authorList>
    </citation>
    <scope>NUCLEOTIDE SEQUENCE</scope>
    <source>
        <strain evidence="2">STM</strain>
    </source>
</reference>
<feature type="domain" description="TonB-dependent receptor plug" evidence="1">
    <location>
        <begin position="136"/>
        <end position="253"/>
    </location>
</feature>
<organism evidence="2">
    <name type="scientific">termite gut metagenome</name>
    <dbReference type="NCBI Taxonomy" id="433724"/>
    <lineage>
        <taxon>unclassified sequences</taxon>
        <taxon>metagenomes</taxon>
        <taxon>organismal metagenomes</taxon>
    </lineage>
</organism>
<dbReference type="InterPro" id="IPR037066">
    <property type="entry name" value="Plug_dom_sf"/>
</dbReference>
<keyword evidence="2" id="KW-0675">Receptor</keyword>
<dbReference type="AlphaFoldDB" id="A0A5J4RIW9"/>
<dbReference type="NCBIfam" id="TIGR04057">
    <property type="entry name" value="SusC_RagA_signa"/>
    <property type="match status" value="1"/>
</dbReference>
<evidence type="ECO:0000259" key="1">
    <source>
        <dbReference type="Pfam" id="PF07715"/>
    </source>
</evidence>
<dbReference type="Pfam" id="PF13715">
    <property type="entry name" value="CarbopepD_reg_2"/>
    <property type="match status" value="1"/>
</dbReference>
<dbReference type="NCBIfam" id="TIGR04056">
    <property type="entry name" value="OMP_RagA_SusC"/>
    <property type="match status" value="1"/>
</dbReference>
<name>A0A5J4RIW9_9ZZZZ</name>
<dbReference type="Gene3D" id="2.60.40.1120">
    <property type="entry name" value="Carboxypeptidase-like, regulatory domain"/>
    <property type="match status" value="1"/>
</dbReference>
<dbReference type="PROSITE" id="PS52016">
    <property type="entry name" value="TONB_DEPENDENT_REC_3"/>
    <property type="match status" value="1"/>
</dbReference>
<dbReference type="Pfam" id="PF07715">
    <property type="entry name" value="Plug"/>
    <property type="match status" value="1"/>
</dbReference>
<protein>
    <submittedName>
        <fullName evidence="2">TonB-dependent receptor SusC</fullName>
    </submittedName>
</protein>
<dbReference type="InterPro" id="IPR023996">
    <property type="entry name" value="TonB-dep_OMP_SusC/RagA"/>
</dbReference>
<proteinExistence type="predicted"/>
<sequence>MTKLQQSFRNVLFFQYRKKYISAFLLLFAFSLGLYGQTTIRGNIINEKTKEPIIGATVLVKLGNEGAISDVDGNFIFSTPKSLPISLIINYVGYTTQEIDIYEADRSVVVQLSERSNFLNEIVVIGYTQTKRGAMASAISKVGVEEIEAVTASSLTEKLQGQVGGLLVSSTSGSPGSAMLVRLRGATSINANNDPLYVIDGVFINNKTLQGIASGGQTTNALADINSADIEKIEVLKDANATAIYGSRGANGVILITTKRGSAAKRTTVNFNTEVGFSHYNKLWNLTTGPEHALVLNEAYINDGGSYISRPYRPKNEIVNGEPGLGSPEEQGTYDRLHLLFRTALQQTHNLSLSGGDEKNRFFISGEYTDQEAILKLQDFQRYSFRINLDHDLNKNLEIGVSTSFSETLRELCRAGDTGGILNTGLHTPTLTPIFAEDGSYNRSERFNNPHVLLENSNHHTKGNHLIGNVYATWKILPNLLFKSSWSLDNNNYKENVYYNANLNEGKSTNGSATEAYTINQLWTAEQLFNYNTPIGTNNFVSLFIGNTLQHNVLERSTLNGTNFPSISFTSISSAAVTTSSNTGKIPSGLISYFGGANYSFANKYSLDVNFRADASSRFGKSNQ</sequence>
<dbReference type="InterPro" id="IPR008969">
    <property type="entry name" value="CarboxyPept-like_regulatory"/>
</dbReference>
<dbReference type="EMBL" id="SNRY01001108">
    <property type="protein sequence ID" value="KAA6333494.1"/>
    <property type="molecule type" value="Genomic_DNA"/>
</dbReference>
<accession>A0A5J4RIW9</accession>
<dbReference type="SUPFAM" id="SSF49464">
    <property type="entry name" value="Carboxypeptidase regulatory domain-like"/>
    <property type="match status" value="1"/>
</dbReference>
<gene>
    <name evidence="2" type="ORF">EZS27_018103</name>
</gene>
<dbReference type="InterPro" id="IPR039426">
    <property type="entry name" value="TonB-dep_rcpt-like"/>
</dbReference>
<comment type="caution">
    <text evidence="2">The sequence shown here is derived from an EMBL/GenBank/DDBJ whole genome shotgun (WGS) entry which is preliminary data.</text>
</comment>
<dbReference type="InterPro" id="IPR023997">
    <property type="entry name" value="TonB-dep_OMP_SusC/RagA_CS"/>
</dbReference>
<dbReference type="Gene3D" id="2.170.130.10">
    <property type="entry name" value="TonB-dependent receptor, plug domain"/>
    <property type="match status" value="1"/>
</dbReference>
<evidence type="ECO:0000313" key="2">
    <source>
        <dbReference type="EMBL" id="KAA6333494.1"/>
    </source>
</evidence>